<keyword evidence="6 8" id="KW-0472">Membrane</keyword>
<feature type="signal peptide" evidence="10">
    <location>
        <begin position="1"/>
        <end position="21"/>
    </location>
</feature>
<dbReference type="Gene3D" id="2.40.170.20">
    <property type="entry name" value="TonB-dependent receptor, beta-barrel domain"/>
    <property type="match status" value="1"/>
</dbReference>
<sequence length="654" mass="72517">MACYSRSPLALAVTMALPLHAAEVQVLEPMVVVASRPADTLMVTLDPKKPGSPMPAADGAGYLKNITGMSMVRKGGLGGDPVLRGMGMSRLNVQVDGGMLAGGCGGRMDPPTAYLFPQSFDRIRVLKGPQSLEHGAALAGTVLFERDQPLFTEPGLMFDATALVGSAGRDDQMLDGTLGSETGYLRTQFTHSDAGDYQDGHGERVRSFYRRENATAQLGWTPTQQSLVELTAERSNARAAYADRMMDGPMFDRESFGLKARQLEINGWWQRSELTLWDNYIDHIMDNFSLRPNDGMKRLSNPDRENRGGRWANDVALPGSLTLTAGLDTNRDHHRGRGGVDYASKPRMQTLSFEQDGRFVELGGEWGAHSAKTGYRRDRVKTEAYEQERVSEAVVDRLDSAFARYEYRFGVPLTGYLAWGQAERAPDFWERSRDTTPFRLKPEQSRQWDAGLAWRTRDLDVTLSLFAADIDDYLLYTARPGSKPAMRNVDAQTRGGELELRWQLAEQWRLDGGVAYTFGINRSEQRALAQMPPLDGKLALTWQPQERLSTTLVGRAVASQERVDVGAGNVAGQDQGETPGFATLGWSAAWQLTPEWQLSGGIDNLFDTFYYEHLSKSVHASQADIGYEQSGRIPEPGRTFWLGVNYRFRSAGAL</sequence>
<evidence type="ECO:0000256" key="1">
    <source>
        <dbReference type="ARBA" id="ARBA00004571"/>
    </source>
</evidence>
<comment type="similarity">
    <text evidence="8 9">Belongs to the TonB-dependent receptor family.</text>
</comment>
<evidence type="ECO:0000256" key="5">
    <source>
        <dbReference type="ARBA" id="ARBA00023077"/>
    </source>
</evidence>
<evidence type="ECO:0000259" key="12">
    <source>
        <dbReference type="Pfam" id="PF07715"/>
    </source>
</evidence>
<keyword evidence="3 8" id="KW-1134">Transmembrane beta strand</keyword>
<feature type="chain" id="PRO_5045050508" evidence="10">
    <location>
        <begin position="22"/>
        <end position="654"/>
    </location>
</feature>
<dbReference type="SUPFAM" id="SSF56935">
    <property type="entry name" value="Porins"/>
    <property type="match status" value="1"/>
</dbReference>
<evidence type="ECO:0000313" key="13">
    <source>
        <dbReference type="EMBL" id="MBZ6064780.1"/>
    </source>
</evidence>
<comment type="subcellular location">
    <subcellularLocation>
        <location evidence="1 8">Cell outer membrane</location>
        <topology evidence="1 8">Multi-pass membrane protein</topology>
    </subcellularLocation>
</comment>
<keyword evidence="5 9" id="KW-0798">TonB box</keyword>
<keyword evidence="10" id="KW-0732">Signal</keyword>
<dbReference type="Proteomes" id="UP000774958">
    <property type="component" value="Unassembled WGS sequence"/>
</dbReference>
<dbReference type="InterPro" id="IPR000531">
    <property type="entry name" value="Beta-barrel_TonB"/>
</dbReference>
<organism evidence="13 14">
    <name type="scientific">Aeromonas schubertii</name>
    <dbReference type="NCBI Taxonomy" id="652"/>
    <lineage>
        <taxon>Bacteria</taxon>
        <taxon>Pseudomonadati</taxon>
        <taxon>Pseudomonadota</taxon>
        <taxon>Gammaproteobacteria</taxon>
        <taxon>Aeromonadales</taxon>
        <taxon>Aeromonadaceae</taxon>
        <taxon>Aeromonas</taxon>
    </lineage>
</organism>
<evidence type="ECO:0000256" key="6">
    <source>
        <dbReference type="ARBA" id="ARBA00023136"/>
    </source>
</evidence>
<dbReference type="PANTHER" id="PTHR30069:SF49">
    <property type="entry name" value="OUTER MEMBRANE PROTEIN C"/>
    <property type="match status" value="1"/>
</dbReference>
<protein>
    <submittedName>
        <fullName evidence="13">TonB-dependent copper receptor</fullName>
    </submittedName>
</protein>
<evidence type="ECO:0000256" key="10">
    <source>
        <dbReference type="SAM" id="SignalP"/>
    </source>
</evidence>
<evidence type="ECO:0000256" key="3">
    <source>
        <dbReference type="ARBA" id="ARBA00022452"/>
    </source>
</evidence>
<dbReference type="PANTHER" id="PTHR30069">
    <property type="entry name" value="TONB-DEPENDENT OUTER MEMBRANE RECEPTOR"/>
    <property type="match status" value="1"/>
</dbReference>
<dbReference type="Pfam" id="PF00593">
    <property type="entry name" value="TonB_dep_Rec_b-barrel"/>
    <property type="match status" value="1"/>
</dbReference>
<evidence type="ECO:0000256" key="8">
    <source>
        <dbReference type="PROSITE-ProRule" id="PRU01360"/>
    </source>
</evidence>
<keyword evidence="4 8" id="KW-0812">Transmembrane</keyword>
<evidence type="ECO:0000256" key="2">
    <source>
        <dbReference type="ARBA" id="ARBA00022448"/>
    </source>
</evidence>
<dbReference type="InterPro" id="IPR012910">
    <property type="entry name" value="Plug_dom"/>
</dbReference>
<comment type="caution">
    <text evidence="13">The sequence shown here is derived from an EMBL/GenBank/DDBJ whole genome shotgun (WGS) entry which is preliminary data.</text>
</comment>
<dbReference type="NCBIfam" id="TIGR01778">
    <property type="entry name" value="TonB-copper"/>
    <property type="match status" value="1"/>
</dbReference>
<reference evidence="13 14" key="1">
    <citation type="submission" date="2021-09" db="EMBL/GenBank/DDBJ databases">
        <title>Aeromonas schubertii isolated from Asian sea bass.</title>
        <authorList>
            <person name="Pinpimai K."/>
        </authorList>
    </citation>
    <scope>NUCLEOTIDE SEQUENCE [LARGE SCALE GENOMIC DNA]</scope>
    <source>
        <strain evidence="13 14">CHULA2021a</strain>
    </source>
</reference>
<dbReference type="InterPro" id="IPR037066">
    <property type="entry name" value="Plug_dom_sf"/>
</dbReference>
<keyword evidence="7 8" id="KW-0998">Cell outer membrane</keyword>
<name>A0ABS7V5Y6_9GAMM</name>
<evidence type="ECO:0000256" key="4">
    <source>
        <dbReference type="ARBA" id="ARBA00022692"/>
    </source>
</evidence>
<dbReference type="Pfam" id="PF07715">
    <property type="entry name" value="Plug"/>
    <property type="match status" value="1"/>
</dbReference>
<feature type="domain" description="TonB-dependent receptor-like beta-barrel" evidence="11">
    <location>
        <begin position="190"/>
        <end position="605"/>
    </location>
</feature>
<evidence type="ECO:0000256" key="9">
    <source>
        <dbReference type="RuleBase" id="RU003357"/>
    </source>
</evidence>
<keyword evidence="14" id="KW-1185">Reference proteome</keyword>
<dbReference type="EMBL" id="JAIRBT010000001">
    <property type="protein sequence ID" value="MBZ6064780.1"/>
    <property type="molecule type" value="Genomic_DNA"/>
</dbReference>
<keyword evidence="13" id="KW-0675">Receptor</keyword>
<dbReference type="RefSeq" id="WP_224161790.1">
    <property type="nucleotide sequence ID" value="NZ_JAIRBT010000001.1"/>
</dbReference>
<evidence type="ECO:0000256" key="7">
    <source>
        <dbReference type="ARBA" id="ARBA00023237"/>
    </source>
</evidence>
<dbReference type="Gene3D" id="2.170.130.10">
    <property type="entry name" value="TonB-dependent receptor, plug domain"/>
    <property type="match status" value="1"/>
</dbReference>
<dbReference type="InterPro" id="IPR010100">
    <property type="entry name" value="TonB-dep_Cu_rcpt"/>
</dbReference>
<feature type="domain" description="TonB-dependent receptor plug" evidence="12">
    <location>
        <begin position="56"/>
        <end position="140"/>
    </location>
</feature>
<accession>A0ABS7V5Y6</accession>
<gene>
    <name evidence="13" type="ORF">LA374_00910</name>
</gene>
<evidence type="ECO:0000259" key="11">
    <source>
        <dbReference type="Pfam" id="PF00593"/>
    </source>
</evidence>
<dbReference type="InterPro" id="IPR036942">
    <property type="entry name" value="Beta-barrel_TonB_sf"/>
</dbReference>
<keyword evidence="2 8" id="KW-0813">Transport</keyword>
<dbReference type="InterPro" id="IPR039426">
    <property type="entry name" value="TonB-dep_rcpt-like"/>
</dbReference>
<dbReference type="PROSITE" id="PS52016">
    <property type="entry name" value="TONB_DEPENDENT_REC_3"/>
    <property type="match status" value="1"/>
</dbReference>
<evidence type="ECO:0000313" key="14">
    <source>
        <dbReference type="Proteomes" id="UP000774958"/>
    </source>
</evidence>
<proteinExistence type="inferred from homology"/>
<dbReference type="CDD" id="cd01347">
    <property type="entry name" value="ligand_gated_channel"/>
    <property type="match status" value="1"/>
</dbReference>